<proteinExistence type="predicted"/>
<reference evidence="3 4" key="1">
    <citation type="submission" date="2024-07" db="EMBL/GenBank/DDBJ databases">
        <title>Section-level genome sequencing and comparative genomics of Aspergillus sections Usti and Cavernicolus.</title>
        <authorList>
            <consortium name="Lawrence Berkeley National Laboratory"/>
            <person name="Nybo J.L."/>
            <person name="Vesth T.C."/>
            <person name="Theobald S."/>
            <person name="Frisvad J.C."/>
            <person name="Larsen T.O."/>
            <person name="Kjaerboelling I."/>
            <person name="Rothschild-Mancinelli K."/>
            <person name="Lyhne E.K."/>
            <person name="Kogle M.E."/>
            <person name="Barry K."/>
            <person name="Clum A."/>
            <person name="Na H."/>
            <person name="Ledsgaard L."/>
            <person name="Lin J."/>
            <person name="Lipzen A."/>
            <person name="Kuo A."/>
            <person name="Riley R."/>
            <person name="Mondo S."/>
            <person name="LaButti K."/>
            <person name="Haridas S."/>
            <person name="Pangalinan J."/>
            <person name="Salamov A.A."/>
            <person name="Simmons B.A."/>
            <person name="Magnuson J.K."/>
            <person name="Chen J."/>
            <person name="Drula E."/>
            <person name="Henrissat B."/>
            <person name="Wiebenga A."/>
            <person name="Lubbers R.J."/>
            <person name="Gomes A.C."/>
            <person name="Macurrencykelacurrency M.R."/>
            <person name="Stajich J."/>
            <person name="Grigoriev I.V."/>
            <person name="Mortensen U.H."/>
            <person name="De vries R.P."/>
            <person name="Baker S.E."/>
            <person name="Andersen M.R."/>
        </authorList>
    </citation>
    <scope>NUCLEOTIDE SEQUENCE [LARGE SCALE GENOMIC DNA]</scope>
    <source>
        <strain evidence="3 4">CBS 756.74</strain>
    </source>
</reference>
<dbReference type="Proteomes" id="UP001610444">
    <property type="component" value="Unassembled WGS sequence"/>
</dbReference>
<evidence type="ECO:0000256" key="2">
    <source>
        <dbReference type="SAM" id="SignalP"/>
    </source>
</evidence>
<dbReference type="SUPFAM" id="SSF49482">
    <property type="entry name" value="Aromatic compound dioxygenase"/>
    <property type="match status" value="1"/>
</dbReference>
<feature type="signal peptide" evidence="2">
    <location>
        <begin position="1"/>
        <end position="21"/>
    </location>
</feature>
<dbReference type="RefSeq" id="XP_070896967.1">
    <property type="nucleotide sequence ID" value="XM_071043205.1"/>
</dbReference>
<evidence type="ECO:0000313" key="3">
    <source>
        <dbReference type="EMBL" id="KAL2846037.1"/>
    </source>
</evidence>
<name>A0ABR4K132_9EURO</name>
<dbReference type="InterPro" id="IPR015889">
    <property type="entry name" value="Intradiol_dOase_core"/>
</dbReference>
<protein>
    <submittedName>
        <fullName evidence="3">Aromatic compound dioxygenase</fullName>
    </submittedName>
</protein>
<feature type="compositionally biased region" description="Gly residues" evidence="1">
    <location>
        <begin position="357"/>
        <end position="381"/>
    </location>
</feature>
<comment type="caution">
    <text evidence="3">The sequence shown here is derived from an EMBL/GenBank/DDBJ whole genome shotgun (WGS) entry which is preliminary data.</text>
</comment>
<dbReference type="GO" id="GO:0051213">
    <property type="term" value="F:dioxygenase activity"/>
    <property type="evidence" value="ECO:0007669"/>
    <property type="project" value="UniProtKB-KW"/>
</dbReference>
<dbReference type="PANTHER" id="PTHR34315">
    <property type="match status" value="1"/>
</dbReference>
<dbReference type="CDD" id="cd03457">
    <property type="entry name" value="intradiol_dioxygenase_like"/>
    <property type="match status" value="1"/>
</dbReference>
<keyword evidence="3" id="KW-0560">Oxidoreductase</keyword>
<organism evidence="3 4">
    <name type="scientific">Aspergillus pseudodeflectus</name>
    <dbReference type="NCBI Taxonomy" id="176178"/>
    <lineage>
        <taxon>Eukaryota</taxon>
        <taxon>Fungi</taxon>
        <taxon>Dikarya</taxon>
        <taxon>Ascomycota</taxon>
        <taxon>Pezizomycotina</taxon>
        <taxon>Eurotiomycetes</taxon>
        <taxon>Eurotiomycetidae</taxon>
        <taxon>Eurotiales</taxon>
        <taxon>Aspergillaceae</taxon>
        <taxon>Aspergillus</taxon>
        <taxon>Aspergillus subgen. Nidulantes</taxon>
    </lineage>
</organism>
<feature type="chain" id="PRO_5046696217" evidence="2">
    <location>
        <begin position="22"/>
        <end position="381"/>
    </location>
</feature>
<evidence type="ECO:0000313" key="4">
    <source>
        <dbReference type="Proteomes" id="UP001610444"/>
    </source>
</evidence>
<evidence type="ECO:0000256" key="1">
    <source>
        <dbReference type="SAM" id="MobiDB-lite"/>
    </source>
</evidence>
<dbReference type="PANTHER" id="PTHR34315:SF1">
    <property type="entry name" value="INTRADIOL RING-CLEAVAGE DIOXYGENASES DOMAIN-CONTAINING PROTEIN-RELATED"/>
    <property type="match status" value="1"/>
</dbReference>
<sequence length="381" mass="40356">MVHITPTVLASLALFFGLSAAHPGHDVAEEAAERAAFIKRTPLEKRSLSHCSATLEARGHAKRSIDRRDAIVQNLRRRLNVSPTAPIRARDLESALATSHLSDLVGVTQDYDPALLFTGNSTCVLADDTTEGPYYVSGEYVRSDISEDQGGVPLYMDIQIVNSNTCEPEPEIYMDLWHCNATGVYSGVEASGNGNSEAGNLDATFLRGIQKSDEDGVVYFQSVFPGHYTGRATHIHVLTHNADGLTELENGTISDTYDTHSSHIGQLFFDQDLITQVELLSPYSDNTQQLTTNAGDSILAGEAEDIDPFMEYVLLGDSLADGIFAWISVAIDPTVDKEVSTAAYYTEDGGVENADSGMGGGGGAGGSGGSGGPGGSGPGGF</sequence>
<dbReference type="GeneID" id="98158369"/>
<dbReference type="Gene3D" id="2.60.130.10">
    <property type="entry name" value="Aromatic compound dioxygenase"/>
    <property type="match status" value="1"/>
</dbReference>
<dbReference type="EMBL" id="JBFXLR010000034">
    <property type="protein sequence ID" value="KAL2846037.1"/>
    <property type="molecule type" value="Genomic_DNA"/>
</dbReference>
<gene>
    <name evidence="3" type="ORF">BJX68DRAFT_256605</name>
</gene>
<keyword evidence="3" id="KW-0223">Dioxygenase</keyword>
<keyword evidence="4" id="KW-1185">Reference proteome</keyword>
<accession>A0ABR4K132</accession>
<keyword evidence="2" id="KW-0732">Signal</keyword>
<feature type="region of interest" description="Disordered" evidence="1">
    <location>
        <begin position="349"/>
        <end position="381"/>
    </location>
</feature>